<reference evidence="2 3" key="1">
    <citation type="submission" date="2019-03" db="EMBL/GenBank/DDBJ databases">
        <title>Genomic Encyclopedia of Type Strains, Phase IV (KMG-IV): sequencing the most valuable type-strain genomes for metagenomic binning, comparative biology and taxonomic classification.</title>
        <authorList>
            <person name="Goeker M."/>
        </authorList>
    </citation>
    <scope>NUCLEOTIDE SEQUENCE [LARGE SCALE GENOMIC DNA]</scope>
    <source>
        <strain evidence="2 3">DSM 1709</strain>
    </source>
</reference>
<keyword evidence="1" id="KW-0732">Signal</keyword>
<protein>
    <recommendedName>
        <fullName evidence="4">DUF2846 domain-containing protein</fullName>
    </recommendedName>
</protein>
<gene>
    <name evidence="2" type="ORF">EV684_104276</name>
</gene>
<proteinExistence type="predicted"/>
<dbReference type="PROSITE" id="PS51257">
    <property type="entry name" value="PROKAR_LIPOPROTEIN"/>
    <property type="match status" value="1"/>
</dbReference>
<accession>A0A4R2MV63</accession>
<feature type="chain" id="PRO_5020983238" description="DUF2846 domain-containing protein" evidence="1">
    <location>
        <begin position="21"/>
        <end position="149"/>
    </location>
</feature>
<sequence>MIRRAMLAACVATIAGCASAPTPKSAVPEPVDPATAVTLHLYRADTGYIGAAVDQYVYVDGFRVGRLNRLESFELKVAPGEREVVIQPHTLGIPDGKQVKLTLRPQARQDVYLRYALGVAGVFAIGKTAAVSFDVALQEVSEADWAARR</sequence>
<evidence type="ECO:0000313" key="2">
    <source>
        <dbReference type="EMBL" id="TCP03553.1"/>
    </source>
</evidence>
<dbReference type="Proteomes" id="UP000295106">
    <property type="component" value="Unassembled WGS sequence"/>
</dbReference>
<evidence type="ECO:0000256" key="1">
    <source>
        <dbReference type="SAM" id="SignalP"/>
    </source>
</evidence>
<evidence type="ECO:0000313" key="3">
    <source>
        <dbReference type="Proteomes" id="UP000295106"/>
    </source>
</evidence>
<dbReference type="OrthoDB" id="9876931at2"/>
<comment type="caution">
    <text evidence="2">The sequence shown here is derived from an EMBL/GenBank/DDBJ whole genome shotgun (WGS) entry which is preliminary data.</text>
</comment>
<dbReference type="RefSeq" id="WP_132646221.1">
    <property type="nucleotide sequence ID" value="NZ_CP181386.1"/>
</dbReference>
<organism evidence="2 3">
    <name type="scientific">Rubrivivax gelatinosus</name>
    <name type="common">Rhodocyclus gelatinosus</name>
    <name type="synonym">Rhodopseudomonas gelatinosa</name>
    <dbReference type="NCBI Taxonomy" id="28068"/>
    <lineage>
        <taxon>Bacteria</taxon>
        <taxon>Pseudomonadati</taxon>
        <taxon>Pseudomonadota</taxon>
        <taxon>Betaproteobacteria</taxon>
        <taxon>Burkholderiales</taxon>
        <taxon>Sphaerotilaceae</taxon>
        <taxon>Rubrivivax</taxon>
    </lineage>
</organism>
<feature type="signal peptide" evidence="1">
    <location>
        <begin position="1"/>
        <end position="20"/>
    </location>
</feature>
<dbReference type="AlphaFoldDB" id="A0A4R2MV63"/>
<dbReference type="GeneID" id="99685572"/>
<name>A0A4R2MV63_RUBGE</name>
<evidence type="ECO:0008006" key="4">
    <source>
        <dbReference type="Google" id="ProtNLM"/>
    </source>
</evidence>
<dbReference type="EMBL" id="SLXD01000004">
    <property type="protein sequence ID" value="TCP03553.1"/>
    <property type="molecule type" value="Genomic_DNA"/>
</dbReference>